<comment type="similarity">
    <text evidence="4">Belongs to the SIMIBI class G3E GTPase family. ZNG1 subfamily.</text>
</comment>
<evidence type="ECO:0000256" key="4">
    <source>
        <dbReference type="ARBA" id="ARBA00034320"/>
    </source>
</evidence>
<gene>
    <name evidence="9" type="ORF">GCM10011390_50820</name>
</gene>
<proteinExistence type="inferred from homology"/>
<evidence type="ECO:0000256" key="1">
    <source>
        <dbReference type="ARBA" id="ARBA00022741"/>
    </source>
</evidence>
<dbReference type="SUPFAM" id="SSF52540">
    <property type="entry name" value="P-loop containing nucleoside triphosphate hydrolases"/>
    <property type="match status" value="1"/>
</dbReference>
<accession>A0A917EDA7</accession>
<comment type="caution">
    <text evidence="9">The sequence shown here is derived from an EMBL/GenBank/DDBJ whole genome shotgun (WGS) entry which is preliminary data.</text>
</comment>
<dbReference type="PANTHER" id="PTHR13748:SF59">
    <property type="entry name" value="COBW C-TERMINAL DOMAIN-CONTAINING PROTEIN"/>
    <property type="match status" value="1"/>
</dbReference>
<dbReference type="Gene3D" id="3.30.1220.10">
    <property type="entry name" value="CobW-like, C-terminal domain"/>
    <property type="match status" value="1"/>
</dbReference>
<feature type="region of interest" description="Disordered" evidence="7">
    <location>
        <begin position="239"/>
        <end position="270"/>
    </location>
</feature>
<dbReference type="RefSeq" id="WP_188913600.1">
    <property type="nucleotide sequence ID" value="NZ_BMIQ01000017.1"/>
</dbReference>
<dbReference type="SMART" id="SM00833">
    <property type="entry name" value="CobW_C"/>
    <property type="match status" value="1"/>
</dbReference>
<evidence type="ECO:0000313" key="10">
    <source>
        <dbReference type="Proteomes" id="UP000644699"/>
    </source>
</evidence>
<dbReference type="InterPro" id="IPR036627">
    <property type="entry name" value="CobW-likC_sf"/>
</dbReference>
<reference evidence="9" key="1">
    <citation type="journal article" date="2014" name="Int. J. Syst. Evol. Microbiol.">
        <title>Complete genome sequence of Corynebacterium casei LMG S-19264T (=DSM 44701T), isolated from a smear-ripened cheese.</title>
        <authorList>
            <consortium name="US DOE Joint Genome Institute (JGI-PGF)"/>
            <person name="Walter F."/>
            <person name="Albersmeier A."/>
            <person name="Kalinowski J."/>
            <person name="Ruckert C."/>
        </authorList>
    </citation>
    <scope>NUCLEOTIDE SEQUENCE</scope>
    <source>
        <strain evidence="9">CGMCC 1.15367</strain>
    </source>
</reference>
<evidence type="ECO:0000313" key="9">
    <source>
        <dbReference type="EMBL" id="GGE25186.1"/>
    </source>
</evidence>
<protein>
    <submittedName>
        <fullName evidence="9">Cobalamin biosynthesis protein CobW</fullName>
    </submittedName>
</protein>
<dbReference type="PANTHER" id="PTHR13748">
    <property type="entry name" value="COBW-RELATED"/>
    <property type="match status" value="1"/>
</dbReference>
<feature type="compositionally biased region" description="Basic residues" evidence="7">
    <location>
        <begin position="240"/>
        <end position="257"/>
    </location>
</feature>
<dbReference type="Gene3D" id="3.40.50.300">
    <property type="entry name" value="P-loop containing nucleotide triphosphate hydrolases"/>
    <property type="match status" value="1"/>
</dbReference>
<dbReference type="InterPro" id="IPR027417">
    <property type="entry name" value="P-loop_NTPase"/>
</dbReference>
<dbReference type="InterPro" id="IPR003495">
    <property type="entry name" value="CobW/HypB/UreG_nucleotide-bd"/>
</dbReference>
<dbReference type="SUPFAM" id="SSF90002">
    <property type="entry name" value="Hypothetical protein YjiA, C-terminal domain"/>
    <property type="match status" value="1"/>
</dbReference>
<evidence type="ECO:0000256" key="6">
    <source>
        <dbReference type="ARBA" id="ARBA00049117"/>
    </source>
</evidence>
<evidence type="ECO:0000256" key="7">
    <source>
        <dbReference type="SAM" id="MobiDB-lite"/>
    </source>
</evidence>
<keyword evidence="1" id="KW-0547">Nucleotide-binding</keyword>
<feature type="compositionally biased region" description="Basic and acidic residues" evidence="7">
    <location>
        <begin position="258"/>
        <end position="269"/>
    </location>
</feature>
<dbReference type="Proteomes" id="UP000644699">
    <property type="component" value="Unassembled WGS sequence"/>
</dbReference>
<evidence type="ECO:0000256" key="5">
    <source>
        <dbReference type="ARBA" id="ARBA00045658"/>
    </source>
</evidence>
<organism evidence="9 10">
    <name type="scientific">Aureimonas endophytica</name>
    <dbReference type="NCBI Taxonomy" id="2027858"/>
    <lineage>
        <taxon>Bacteria</taxon>
        <taxon>Pseudomonadati</taxon>
        <taxon>Pseudomonadota</taxon>
        <taxon>Alphaproteobacteria</taxon>
        <taxon>Hyphomicrobiales</taxon>
        <taxon>Aurantimonadaceae</taxon>
        <taxon>Aureimonas</taxon>
    </lineage>
</organism>
<evidence type="ECO:0000259" key="8">
    <source>
        <dbReference type="SMART" id="SM00833"/>
    </source>
</evidence>
<keyword evidence="3" id="KW-0143">Chaperone</keyword>
<dbReference type="Pfam" id="PF07683">
    <property type="entry name" value="CobW_C"/>
    <property type="match status" value="1"/>
</dbReference>
<sequence>MSDTASQAKEQIPVTVLTGYLGSGKTTLLNRILSEDHGRRYAVIVNEFGEIGIDNDLIVESDEEIYEMNNGCVCCTVRGDLVRVVEGLTKRKGRFDAIVVETTGLADPVPVAQTFFMDDDVRAKTKLDAVVALVDAKHLPLRLKDSKEAEDQIAFADVVLLNKTDLVSPEELARVEATVRAINPHAVIHRTERAAIGLDRVLGQGAFDLKRVLDQDPAFLEEAHAAHDEHVCGPDCDHDHHHHHGHHHDHGHDHHHHDHDGHDHDHTHEPLAPIHDVTVNSVSLRAGAMDQRKFFPWIQKLTQEQGPNILRLKGIIAFADDPDRYVVQGVHMIIEGDHQRPWRDDETRESRLVFIGRELDAEALKAGFLACLARETAKA</sequence>
<keyword evidence="2" id="KW-0378">Hydrolase</keyword>
<comment type="catalytic activity">
    <reaction evidence="6">
        <text>GTP + H2O = GDP + phosphate + H(+)</text>
        <dbReference type="Rhea" id="RHEA:19669"/>
        <dbReference type="ChEBI" id="CHEBI:15377"/>
        <dbReference type="ChEBI" id="CHEBI:15378"/>
        <dbReference type="ChEBI" id="CHEBI:37565"/>
        <dbReference type="ChEBI" id="CHEBI:43474"/>
        <dbReference type="ChEBI" id="CHEBI:58189"/>
    </reaction>
    <physiologicalReaction direction="left-to-right" evidence="6">
        <dbReference type="Rhea" id="RHEA:19670"/>
    </physiologicalReaction>
</comment>
<dbReference type="InterPro" id="IPR051316">
    <property type="entry name" value="Zinc-reg_GTPase_activator"/>
</dbReference>
<dbReference type="CDD" id="cd03112">
    <property type="entry name" value="CobW-like"/>
    <property type="match status" value="1"/>
</dbReference>
<dbReference type="Pfam" id="PF02492">
    <property type="entry name" value="cobW"/>
    <property type="match status" value="1"/>
</dbReference>
<reference evidence="9" key="2">
    <citation type="submission" date="2020-09" db="EMBL/GenBank/DDBJ databases">
        <authorList>
            <person name="Sun Q."/>
            <person name="Zhou Y."/>
        </authorList>
    </citation>
    <scope>NUCLEOTIDE SEQUENCE</scope>
    <source>
        <strain evidence="9">CGMCC 1.15367</strain>
    </source>
</reference>
<dbReference type="EMBL" id="BMIQ01000017">
    <property type="protein sequence ID" value="GGE25186.1"/>
    <property type="molecule type" value="Genomic_DNA"/>
</dbReference>
<dbReference type="GO" id="GO:0016787">
    <property type="term" value="F:hydrolase activity"/>
    <property type="evidence" value="ECO:0007669"/>
    <property type="project" value="UniProtKB-KW"/>
</dbReference>
<feature type="domain" description="CobW C-terminal" evidence="8">
    <location>
        <begin position="279"/>
        <end position="372"/>
    </location>
</feature>
<evidence type="ECO:0000256" key="3">
    <source>
        <dbReference type="ARBA" id="ARBA00023186"/>
    </source>
</evidence>
<comment type="function">
    <text evidence="5">Zinc chaperone that directly transfers zinc cofactor to target proteins, thereby activating them. Zinc is transferred from the CXCC motif in the GTPase domain to the zinc binding site in target proteins in a process requiring GTP hydrolysis.</text>
</comment>
<dbReference type="AlphaFoldDB" id="A0A917EDA7"/>
<dbReference type="InterPro" id="IPR011629">
    <property type="entry name" value="CobW-like_C"/>
</dbReference>
<keyword evidence="10" id="KW-1185">Reference proteome</keyword>
<name>A0A917EDA7_9HYPH</name>
<dbReference type="GO" id="GO:0000166">
    <property type="term" value="F:nucleotide binding"/>
    <property type="evidence" value="ECO:0007669"/>
    <property type="project" value="UniProtKB-KW"/>
</dbReference>
<evidence type="ECO:0000256" key="2">
    <source>
        <dbReference type="ARBA" id="ARBA00022801"/>
    </source>
</evidence>